<dbReference type="HOGENOM" id="CLU_108780_1_0_0"/>
<gene>
    <name evidence="2" type="ordered locus">Acid_6853</name>
</gene>
<dbReference type="SUPFAM" id="SSF51182">
    <property type="entry name" value="RmlC-like cupins"/>
    <property type="match status" value="1"/>
</dbReference>
<proteinExistence type="predicted"/>
<reference evidence="2" key="1">
    <citation type="submission" date="2006-10" db="EMBL/GenBank/DDBJ databases">
        <title>Complete sequence of Solibacter usitatus Ellin6076.</title>
        <authorList>
            <consortium name="US DOE Joint Genome Institute"/>
            <person name="Copeland A."/>
            <person name="Lucas S."/>
            <person name="Lapidus A."/>
            <person name="Barry K."/>
            <person name="Detter J.C."/>
            <person name="Glavina del Rio T."/>
            <person name="Hammon N."/>
            <person name="Israni S."/>
            <person name="Dalin E."/>
            <person name="Tice H."/>
            <person name="Pitluck S."/>
            <person name="Thompson L.S."/>
            <person name="Brettin T."/>
            <person name="Bruce D."/>
            <person name="Han C."/>
            <person name="Tapia R."/>
            <person name="Gilna P."/>
            <person name="Schmutz J."/>
            <person name="Larimer F."/>
            <person name="Land M."/>
            <person name="Hauser L."/>
            <person name="Kyrpides N."/>
            <person name="Mikhailova N."/>
            <person name="Janssen P.H."/>
            <person name="Kuske C.R."/>
            <person name="Richardson P."/>
        </authorList>
    </citation>
    <scope>NUCLEOTIDE SEQUENCE</scope>
    <source>
        <strain evidence="2">Ellin6076</strain>
    </source>
</reference>
<dbReference type="eggNOG" id="COG1917">
    <property type="taxonomic scope" value="Bacteria"/>
</dbReference>
<dbReference type="InterPro" id="IPR011051">
    <property type="entry name" value="RmlC_Cupin_sf"/>
</dbReference>
<dbReference type="InParanoid" id="Q01RF1"/>
<dbReference type="Gene3D" id="2.60.120.10">
    <property type="entry name" value="Jelly Rolls"/>
    <property type="match status" value="1"/>
</dbReference>
<feature type="domain" description="Cupin type-2" evidence="1">
    <location>
        <begin position="35"/>
        <end position="98"/>
    </location>
</feature>
<evidence type="ECO:0000259" key="1">
    <source>
        <dbReference type="Pfam" id="PF07883"/>
    </source>
</evidence>
<sequence>MDDFLRVENRHTGEILRMRRLHDSQGRIVLILEGTLPPGANGPPLHVHTQENEEGIVKAGILGAVVGTERITVPSGGTVTLPAGIVHRWWNAGDDLLEFNGQVVPVVDLDRYLQAVFAVLNASSNGRPSIFHFAHVLWRHRDTQLMAVPAPAIQRMVLPVVLFIGRILGKYRGSNWPGSPASCPGAPLVNANA</sequence>
<accession>Q01RF1</accession>
<name>Q01RF1_SOLUE</name>
<dbReference type="OrthoDB" id="1423961at2"/>
<evidence type="ECO:0000313" key="2">
    <source>
        <dbReference type="EMBL" id="ABJ87769.1"/>
    </source>
</evidence>
<dbReference type="EMBL" id="CP000473">
    <property type="protein sequence ID" value="ABJ87769.1"/>
    <property type="molecule type" value="Genomic_DNA"/>
</dbReference>
<dbReference type="CDD" id="cd02209">
    <property type="entry name" value="cupin_XRE_C"/>
    <property type="match status" value="1"/>
</dbReference>
<dbReference type="AlphaFoldDB" id="Q01RF1"/>
<dbReference type="InterPro" id="IPR014710">
    <property type="entry name" value="RmlC-like_jellyroll"/>
</dbReference>
<dbReference type="Pfam" id="PF07883">
    <property type="entry name" value="Cupin_2"/>
    <property type="match status" value="1"/>
</dbReference>
<dbReference type="InterPro" id="IPR013096">
    <property type="entry name" value="Cupin_2"/>
</dbReference>
<organism evidence="2">
    <name type="scientific">Solibacter usitatus (strain Ellin6076)</name>
    <dbReference type="NCBI Taxonomy" id="234267"/>
    <lineage>
        <taxon>Bacteria</taxon>
        <taxon>Pseudomonadati</taxon>
        <taxon>Acidobacteriota</taxon>
        <taxon>Terriglobia</taxon>
        <taxon>Bryobacterales</taxon>
        <taxon>Solibacteraceae</taxon>
        <taxon>Candidatus Solibacter</taxon>
    </lineage>
</organism>
<dbReference type="KEGG" id="sus:Acid_6853"/>
<protein>
    <submittedName>
        <fullName evidence="2">Cupin 2, conserved barrel domain protein</fullName>
    </submittedName>
</protein>